<dbReference type="PANTHER" id="PTHR24421">
    <property type="entry name" value="NITRATE/NITRITE SENSOR PROTEIN NARX-RELATED"/>
    <property type="match status" value="1"/>
</dbReference>
<comment type="caution">
    <text evidence="7">The sequence shown here is derived from an EMBL/GenBank/DDBJ whole genome shotgun (WGS) entry which is preliminary data.</text>
</comment>
<evidence type="ECO:0000313" key="8">
    <source>
        <dbReference type="Proteomes" id="UP000033640"/>
    </source>
</evidence>
<dbReference type="GO" id="GO:0046983">
    <property type="term" value="F:protein dimerization activity"/>
    <property type="evidence" value="ECO:0007669"/>
    <property type="project" value="InterPro"/>
</dbReference>
<keyword evidence="2 7" id="KW-0418">Kinase</keyword>
<keyword evidence="5" id="KW-0472">Membrane</keyword>
<dbReference type="EMBL" id="JYIW01000024">
    <property type="protein sequence ID" value="KJL29441.1"/>
    <property type="molecule type" value="Genomic_DNA"/>
</dbReference>
<dbReference type="GO" id="GO:0016020">
    <property type="term" value="C:membrane"/>
    <property type="evidence" value="ECO:0007669"/>
    <property type="project" value="InterPro"/>
</dbReference>
<dbReference type="OrthoDB" id="5241784at2"/>
<feature type="compositionally biased region" description="Basic and acidic residues" evidence="4">
    <location>
        <begin position="1"/>
        <end position="10"/>
    </location>
</feature>
<feature type="transmembrane region" description="Helical" evidence="5">
    <location>
        <begin position="85"/>
        <end position="104"/>
    </location>
</feature>
<protein>
    <submittedName>
        <fullName evidence="7">Sensor histidine kinase DesK</fullName>
        <ecNumber evidence="7">2.7.13.3</ecNumber>
    </submittedName>
</protein>
<dbReference type="EC" id="2.7.13.3" evidence="7"/>
<keyword evidence="3" id="KW-0902">Two-component regulatory system</keyword>
<dbReference type="InterPro" id="IPR011712">
    <property type="entry name" value="Sig_transdc_His_kin_sub3_dim/P"/>
</dbReference>
<keyword evidence="1 7" id="KW-0808">Transferase</keyword>
<reference evidence="7 8" key="1">
    <citation type="submission" date="2015-02" db="EMBL/GenBank/DDBJ databases">
        <title>Draft genome sequences of ten Microbacterium spp. with emphasis on heavy metal contaminated environments.</title>
        <authorList>
            <person name="Corretto E."/>
        </authorList>
    </citation>
    <scope>NUCLEOTIDE SEQUENCE [LARGE SCALE GENOMIC DNA]</scope>
    <source>
        <strain evidence="7 8">BEL4b</strain>
    </source>
</reference>
<feature type="domain" description="Signal transduction histidine kinase subgroup 3 dimerisation and phosphoacceptor" evidence="6">
    <location>
        <begin position="230"/>
        <end position="295"/>
    </location>
</feature>
<feature type="transmembrane region" description="Helical" evidence="5">
    <location>
        <begin position="59"/>
        <end position="79"/>
    </location>
</feature>
<keyword evidence="5" id="KW-1133">Transmembrane helix</keyword>
<evidence type="ECO:0000256" key="3">
    <source>
        <dbReference type="ARBA" id="ARBA00023012"/>
    </source>
</evidence>
<dbReference type="AlphaFoldDB" id="A0A0F0LD19"/>
<dbReference type="Pfam" id="PF07730">
    <property type="entry name" value="HisKA_3"/>
    <property type="match status" value="1"/>
</dbReference>
<dbReference type="GO" id="GO:0000155">
    <property type="term" value="F:phosphorelay sensor kinase activity"/>
    <property type="evidence" value="ECO:0007669"/>
    <property type="project" value="InterPro"/>
</dbReference>
<dbReference type="Proteomes" id="UP000033640">
    <property type="component" value="Unassembled WGS sequence"/>
</dbReference>
<evidence type="ECO:0000256" key="1">
    <source>
        <dbReference type="ARBA" id="ARBA00022679"/>
    </source>
</evidence>
<evidence type="ECO:0000256" key="4">
    <source>
        <dbReference type="SAM" id="MobiDB-lite"/>
    </source>
</evidence>
<dbReference type="SUPFAM" id="SSF55874">
    <property type="entry name" value="ATPase domain of HSP90 chaperone/DNA topoisomerase II/histidine kinase"/>
    <property type="match status" value="1"/>
</dbReference>
<keyword evidence="5" id="KW-0812">Transmembrane</keyword>
<dbReference type="InterPro" id="IPR036890">
    <property type="entry name" value="HATPase_C_sf"/>
</dbReference>
<feature type="transmembrane region" description="Helical" evidence="5">
    <location>
        <begin position="164"/>
        <end position="184"/>
    </location>
</feature>
<accession>A0A0F0LD19</accession>
<dbReference type="CDD" id="cd16917">
    <property type="entry name" value="HATPase_UhpB-NarQ-NarX-like"/>
    <property type="match status" value="1"/>
</dbReference>
<evidence type="ECO:0000256" key="5">
    <source>
        <dbReference type="SAM" id="Phobius"/>
    </source>
</evidence>
<dbReference type="PANTHER" id="PTHR24421:SF63">
    <property type="entry name" value="SENSOR HISTIDINE KINASE DESK"/>
    <property type="match status" value="1"/>
</dbReference>
<feature type="transmembrane region" description="Helical" evidence="5">
    <location>
        <begin position="191"/>
        <end position="212"/>
    </location>
</feature>
<dbReference type="RefSeq" id="WP_082071626.1">
    <property type="nucleotide sequence ID" value="NZ_CAKKLT010000007.1"/>
</dbReference>
<proteinExistence type="predicted"/>
<name>A0A0F0LD19_9MICO</name>
<feature type="region of interest" description="Disordered" evidence="4">
    <location>
        <begin position="1"/>
        <end position="21"/>
    </location>
</feature>
<sequence>MTQRSKRETSEASGGSGDVSRDAARDAAGFAAAGVPPAAWAAPGARSARATGKDPWARFGWLMAVIWLVFLVYPVIALLRSEAQLVWVVVGWVALVAFVVLYVTGFMHGMRGGGGLGRTPSTRQWLTFVALIVCVLLSVPAEGGSALSFLPFIMSFASYGLTRIWHWITTVTAVALTAACVFLLPGGIDYLSVLAIVALLGAVNTVSTWLILRSAEAERLGLELATSEGREAVARDVHDLIGHSLTVVGLKAQLVRRLMDSDPERAKAELADIERLTAEAIAGVRSTVSGARATTLVEQLASSRDSLRAAEIELQVEGEPSALSPVQAITASWILREATTNTLRHARAHSVRVQLSPGRMAVEDDGVGIGTSAGDGVDGGNGIRGMRERAAAAGAALALGAADADGGVGTRVEVRW</sequence>
<organism evidence="7 8">
    <name type="scientific">Microbacterium oxydans</name>
    <dbReference type="NCBI Taxonomy" id="82380"/>
    <lineage>
        <taxon>Bacteria</taxon>
        <taxon>Bacillati</taxon>
        <taxon>Actinomycetota</taxon>
        <taxon>Actinomycetes</taxon>
        <taxon>Micrococcales</taxon>
        <taxon>Microbacteriaceae</taxon>
        <taxon>Microbacterium</taxon>
    </lineage>
</organism>
<gene>
    <name evidence="7" type="primary">desK_4</name>
    <name evidence="7" type="ORF">RS83_02071</name>
</gene>
<evidence type="ECO:0000313" key="7">
    <source>
        <dbReference type="EMBL" id="KJL29441.1"/>
    </source>
</evidence>
<dbReference type="PATRIC" id="fig|82380.11.peg.2110"/>
<dbReference type="Gene3D" id="3.30.565.10">
    <property type="entry name" value="Histidine kinase-like ATPase, C-terminal domain"/>
    <property type="match status" value="1"/>
</dbReference>
<dbReference type="Gene3D" id="1.20.5.1930">
    <property type="match status" value="1"/>
</dbReference>
<feature type="transmembrane region" description="Helical" evidence="5">
    <location>
        <begin position="125"/>
        <end position="152"/>
    </location>
</feature>
<dbReference type="InterPro" id="IPR050482">
    <property type="entry name" value="Sensor_HK_TwoCompSys"/>
</dbReference>
<evidence type="ECO:0000256" key="2">
    <source>
        <dbReference type="ARBA" id="ARBA00022777"/>
    </source>
</evidence>
<evidence type="ECO:0000259" key="6">
    <source>
        <dbReference type="Pfam" id="PF07730"/>
    </source>
</evidence>